<gene>
    <name evidence="2" type="ORF">ND2E_3797</name>
</gene>
<dbReference type="EMBL" id="JQED01000040">
    <property type="protein sequence ID" value="KGJ89606.1"/>
    <property type="molecule type" value="Genomic_DNA"/>
</dbReference>
<name>A0A099KH28_COLPS</name>
<evidence type="ECO:0000256" key="1">
    <source>
        <dbReference type="SAM" id="SignalP"/>
    </source>
</evidence>
<organism evidence="2 3">
    <name type="scientific">Colwellia psychrerythraea</name>
    <name type="common">Vibrio psychroerythus</name>
    <dbReference type="NCBI Taxonomy" id="28229"/>
    <lineage>
        <taxon>Bacteria</taxon>
        <taxon>Pseudomonadati</taxon>
        <taxon>Pseudomonadota</taxon>
        <taxon>Gammaproteobacteria</taxon>
        <taxon>Alteromonadales</taxon>
        <taxon>Colwelliaceae</taxon>
        <taxon>Colwellia</taxon>
    </lineage>
</organism>
<dbReference type="RefSeq" id="WP_033094626.1">
    <property type="nucleotide sequence ID" value="NZ_JQED01000040.1"/>
</dbReference>
<dbReference type="OrthoDB" id="272794at2"/>
<evidence type="ECO:0000313" key="2">
    <source>
        <dbReference type="EMBL" id="KGJ89606.1"/>
    </source>
</evidence>
<keyword evidence="1" id="KW-0732">Signal</keyword>
<evidence type="ECO:0000313" key="3">
    <source>
        <dbReference type="Proteomes" id="UP000029843"/>
    </source>
</evidence>
<feature type="signal peptide" evidence="1">
    <location>
        <begin position="1"/>
        <end position="19"/>
    </location>
</feature>
<evidence type="ECO:0008006" key="4">
    <source>
        <dbReference type="Google" id="ProtNLM"/>
    </source>
</evidence>
<proteinExistence type="predicted"/>
<feature type="chain" id="PRO_5001948351" description="Lipoprotein" evidence="1">
    <location>
        <begin position="20"/>
        <end position="411"/>
    </location>
</feature>
<dbReference type="Proteomes" id="UP000029843">
    <property type="component" value="Unassembled WGS sequence"/>
</dbReference>
<protein>
    <recommendedName>
        <fullName evidence="4">Lipoprotein</fullName>
    </recommendedName>
</protein>
<dbReference type="PATRIC" id="fig|28229.4.peg.2949"/>
<comment type="caution">
    <text evidence="2">The sequence shown here is derived from an EMBL/GenBank/DDBJ whole genome shotgun (WGS) entry which is preliminary data.</text>
</comment>
<dbReference type="AlphaFoldDB" id="A0A099KH28"/>
<accession>A0A099KH28</accession>
<dbReference type="PROSITE" id="PS51257">
    <property type="entry name" value="PROKAR_LIPOPROTEIN"/>
    <property type="match status" value="1"/>
</dbReference>
<reference evidence="2 3" key="1">
    <citation type="submission" date="2014-08" db="EMBL/GenBank/DDBJ databases">
        <title>Genomic and Phenotypic Diversity of Colwellia psychrerythraea strains from Disparate Marine Basins.</title>
        <authorList>
            <person name="Techtmann S.M."/>
            <person name="Stelling S.C."/>
            <person name="Utturkar S.M."/>
            <person name="Alshibli N."/>
            <person name="Harris A."/>
            <person name="Brown S.D."/>
            <person name="Hazen T.C."/>
        </authorList>
    </citation>
    <scope>NUCLEOTIDE SEQUENCE [LARGE SCALE GENOMIC DNA]</scope>
    <source>
        <strain evidence="2 3">ND2E</strain>
    </source>
</reference>
<sequence length="411" mass="47150" precursor="true">MKLRIFSLVLMSSILCSCASTSPKKTPMLQLTNEILEAANKDYEKLYELWLQPFFKGKKSLHTGNYIDWDGWGNNRAFIDGFSRFCKATGNTIKSNMELVNQNEIMAECIDRENNVISRAKAEYWRFTLESPKTLALKRQTKEAKAERKKLFAKKIKLNGPTGWIYFNNVKYRLLRIGSLNTSHPIVLEQEVENGVNKFTYLEDYKEIRRTKSKEGYIGMAATLIDGSIIDSNIKYNELGRKGSAVHFGARNHRFVVLDNESQQPYTLTSWILPDKMVFDDPSEWKKIKNTKLKSNLSSLLVKRHNESTVIAIDKLMLKSKDEGWFSLIPNNKINERLLNSMISNLRSDSRDGCDDGQNLTFGVANLEDYAQCTAAKRELSLINKGYTISVENTPLAYYHLLKTVRNDYIG</sequence>